<keyword evidence="7" id="KW-1185">Reference proteome</keyword>
<feature type="chain" id="PRO_5046455591" description="Solute-binding protein family 3/N-terminal domain-containing protein" evidence="4">
    <location>
        <begin position="27"/>
        <end position="345"/>
    </location>
</feature>
<feature type="domain" description="Solute-binding protein family 3/N-terminal" evidence="5">
    <location>
        <begin position="51"/>
        <end position="261"/>
    </location>
</feature>
<dbReference type="Proteomes" id="UP000660554">
    <property type="component" value="Unassembled WGS sequence"/>
</dbReference>
<comment type="caution">
    <text evidence="6">The sequence shown here is derived from an EMBL/GenBank/DDBJ whole genome shotgun (WGS) entry which is preliminary data.</text>
</comment>
<accession>A0ABQ3NPF2</accession>
<feature type="signal peptide" evidence="4">
    <location>
        <begin position="1"/>
        <end position="26"/>
    </location>
</feature>
<dbReference type="EMBL" id="BNDV01000008">
    <property type="protein sequence ID" value="GHI14646.1"/>
    <property type="molecule type" value="Genomic_DNA"/>
</dbReference>
<dbReference type="CDD" id="cd01008">
    <property type="entry name" value="PBP2_NrtA_SsuA_CpmA_like"/>
    <property type="match status" value="1"/>
</dbReference>
<comment type="subcellular location">
    <subcellularLocation>
        <location evidence="1">Periplasm</location>
    </subcellularLocation>
</comment>
<keyword evidence="3 4" id="KW-0732">Signal</keyword>
<dbReference type="InterPro" id="IPR001638">
    <property type="entry name" value="Solute-binding_3/MltF_N"/>
</dbReference>
<evidence type="ECO:0000256" key="2">
    <source>
        <dbReference type="ARBA" id="ARBA00010742"/>
    </source>
</evidence>
<evidence type="ECO:0000256" key="1">
    <source>
        <dbReference type="ARBA" id="ARBA00004418"/>
    </source>
</evidence>
<dbReference type="Gene3D" id="3.40.190.10">
    <property type="entry name" value="Periplasmic binding protein-like II"/>
    <property type="match status" value="2"/>
</dbReference>
<evidence type="ECO:0000259" key="5">
    <source>
        <dbReference type="SMART" id="SM00062"/>
    </source>
</evidence>
<evidence type="ECO:0000313" key="6">
    <source>
        <dbReference type="EMBL" id="GHI14646.1"/>
    </source>
</evidence>
<sequence>MPRPRTGLRAASALLAAALLCTLTSACSGGNGNGNGNGSGSGDRTGGRPAVSIAGSDHLGGAPVHVAQERGLWSAEGIDATVTTQPTGRDALNAVLGGQAQLGVVGDLPAVTAALGGRDLRIVADLSRFSDWRLLTRSDRAITGFAALKGRKVGVPQGTNVEYALSRMLASVQLTAADVTVVNLAPNQVTSALARGDIDAGVTFPSFYEAARTALGERYAELAFTGYTARTLLVAGPRTSDETTAAVLRTVLRAQREIGEDPARARQAVVAQSKGALQAGYVDTYQPRYTYGATLSPELLNQLEQEGAWAKAAQGLPGAADRAALQRHLNPGPLTAVDPAAVTVR</sequence>
<dbReference type="RefSeq" id="WP_053613109.1">
    <property type="nucleotide sequence ID" value="NZ_BMRU01000023.1"/>
</dbReference>
<dbReference type="SMART" id="SM00062">
    <property type="entry name" value="PBPb"/>
    <property type="match status" value="1"/>
</dbReference>
<dbReference type="PROSITE" id="PS51257">
    <property type="entry name" value="PROKAR_LIPOPROTEIN"/>
    <property type="match status" value="1"/>
</dbReference>
<evidence type="ECO:0000256" key="4">
    <source>
        <dbReference type="SAM" id="SignalP"/>
    </source>
</evidence>
<dbReference type="SUPFAM" id="SSF53850">
    <property type="entry name" value="Periplasmic binding protein-like II"/>
    <property type="match status" value="1"/>
</dbReference>
<dbReference type="PANTHER" id="PTHR30024">
    <property type="entry name" value="ALIPHATIC SULFONATES-BINDING PROTEIN-RELATED"/>
    <property type="match status" value="1"/>
</dbReference>
<reference evidence="7" key="1">
    <citation type="submission" date="2020-09" db="EMBL/GenBank/DDBJ databases">
        <title>Whole genome shotgun sequence of Streptomyces cinnamonensis NBRC 15873.</title>
        <authorList>
            <person name="Komaki H."/>
            <person name="Tamura T."/>
        </authorList>
    </citation>
    <scope>NUCLEOTIDE SEQUENCE [LARGE SCALE GENOMIC DNA]</scope>
    <source>
        <strain evidence="7">NBRC 15873</strain>
    </source>
</reference>
<dbReference type="Pfam" id="PF09084">
    <property type="entry name" value="NMT1"/>
    <property type="match status" value="1"/>
</dbReference>
<dbReference type="GeneID" id="86951965"/>
<evidence type="ECO:0000313" key="7">
    <source>
        <dbReference type="Proteomes" id="UP000660554"/>
    </source>
</evidence>
<name>A0ABQ3NPF2_STRVG</name>
<dbReference type="InterPro" id="IPR015168">
    <property type="entry name" value="SsuA/THI5"/>
</dbReference>
<gene>
    <name evidence="6" type="ORF">Scinn_41090</name>
</gene>
<proteinExistence type="inferred from homology"/>
<protein>
    <recommendedName>
        <fullName evidence="5">Solute-binding protein family 3/N-terminal domain-containing protein</fullName>
    </recommendedName>
</protein>
<organism evidence="6 7">
    <name type="scientific">Streptomyces virginiae</name>
    <name type="common">Streptomyces cinnamonensis</name>
    <dbReference type="NCBI Taxonomy" id="1961"/>
    <lineage>
        <taxon>Bacteria</taxon>
        <taxon>Bacillati</taxon>
        <taxon>Actinomycetota</taxon>
        <taxon>Actinomycetes</taxon>
        <taxon>Kitasatosporales</taxon>
        <taxon>Streptomycetaceae</taxon>
        <taxon>Streptomyces</taxon>
    </lineage>
</organism>
<dbReference type="PANTHER" id="PTHR30024:SF47">
    <property type="entry name" value="TAURINE-BINDING PERIPLASMIC PROTEIN"/>
    <property type="match status" value="1"/>
</dbReference>
<comment type="similarity">
    <text evidence="2">Belongs to the bacterial solute-binding protein SsuA/TauA family.</text>
</comment>
<evidence type="ECO:0000256" key="3">
    <source>
        <dbReference type="ARBA" id="ARBA00022729"/>
    </source>
</evidence>